<keyword evidence="2" id="KW-1185">Reference proteome</keyword>
<accession>A0ABN8LEE7</accession>
<gene>
    <name evidence="1" type="ORF">PEVE_00022489</name>
</gene>
<evidence type="ECO:0000313" key="2">
    <source>
        <dbReference type="Proteomes" id="UP001159427"/>
    </source>
</evidence>
<organism evidence="1 2">
    <name type="scientific">Porites evermanni</name>
    <dbReference type="NCBI Taxonomy" id="104178"/>
    <lineage>
        <taxon>Eukaryota</taxon>
        <taxon>Metazoa</taxon>
        <taxon>Cnidaria</taxon>
        <taxon>Anthozoa</taxon>
        <taxon>Hexacorallia</taxon>
        <taxon>Scleractinia</taxon>
        <taxon>Fungiina</taxon>
        <taxon>Poritidae</taxon>
        <taxon>Porites</taxon>
    </lineage>
</organism>
<proteinExistence type="predicted"/>
<evidence type="ECO:0000313" key="1">
    <source>
        <dbReference type="EMBL" id="CAH3013851.1"/>
    </source>
</evidence>
<comment type="caution">
    <text evidence="1">The sequence shown here is derived from an EMBL/GenBank/DDBJ whole genome shotgun (WGS) entry which is preliminary data.</text>
</comment>
<name>A0ABN8LEE7_9CNID</name>
<dbReference type="Proteomes" id="UP001159427">
    <property type="component" value="Unassembled WGS sequence"/>
</dbReference>
<reference evidence="1 2" key="1">
    <citation type="submission" date="2022-05" db="EMBL/GenBank/DDBJ databases">
        <authorList>
            <consortium name="Genoscope - CEA"/>
            <person name="William W."/>
        </authorList>
    </citation>
    <scope>NUCLEOTIDE SEQUENCE [LARGE SCALE GENOMIC DNA]</scope>
</reference>
<sequence length="154" mass="17572">MLKVRDHCILLVTIKELLITNAIFKAVLVFAAKEFLTFLTGFFSGNYEQESTPYQVNQIYSHCNRRFVFTQSYFPFYQPQSDVHPPNLVVSGIEGGPDSPQTVASSKRPRERRDWMHTETSLLWELYETAYSLGKLASKTANDGKTLTRISIGN</sequence>
<protein>
    <submittedName>
        <fullName evidence="1">Uncharacterized protein</fullName>
    </submittedName>
</protein>
<dbReference type="EMBL" id="CALNXI010000003">
    <property type="protein sequence ID" value="CAH3013851.1"/>
    <property type="molecule type" value="Genomic_DNA"/>
</dbReference>